<dbReference type="PANTHER" id="PTHR43479">
    <property type="entry name" value="ACREF/ENVCD OPERON REPRESSOR-RELATED"/>
    <property type="match status" value="1"/>
</dbReference>
<dbReference type="SUPFAM" id="SSF46689">
    <property type="entry name" value="Homeodomain-like"/>
    <property type="match status" value="1"/>
</dbReference>
<protein>
    <submittedName>
        <fullName evidence="5">Transcriptional regulator, TetR family</fullName>
    </submittedName>
</protein>
<evidence type="ECO:0000313" key="6">
    <source>
        <dbReference type="Proteomes" id="UP000192602"/>
    </source>
</evidence>
<accession>A0A1W1WU41</accession>
<feature type="domain" description="HTH tetR-type" evidence="4">
    <location>
        <begin position="6"/>
        <end position="66"/>
    </location>
</feature>
<dbReference type="RefSeq" id="WP_084276049.1">
    <property type="nucleotide sequence ID" value="NZ_AP026671.1"/>
</dbReference>
<evidence type="ECO:0000313" key="5">
    <source>
        <dbReference type="EMBL" id="SMC09797.1"/>
    </source>
</evidence>
<dbReference type="Pfam" id="PF00440">
    <property type="entry name" value="TetR_N"/>
    <property type="match status" value="1"/>
</dbReference>
<dbReference type="InterPro" id="IPR050624">
    <property type="entry name" value="HTH-type_Tx_Regulator"/>
</dbReference>
<sequence length="196" mass="22507">MRKRKEEKKQAIMDTALALFAKKGYYEITISDIAKEMGMSVGNLYNYFSSKDALAKELMLYISKILGNQIRQINLEPISVKEKIEKIVAFYFEMVEKRSELIEYFLRIYLSHKEIFKDGCEGMVCVSPFVTEIMILFEEGVSSGELKDQDFFSAFGLFMGYLGGMAYLKGEGMLPNELSFYQQDVAENIYRALKSG</sequence>
<dbReference type="Gene3D" id="1.10.357.10">
    <property type="entry name" value="Tetracycline Repressor, domain 2"/>
    <property type="match status" value="1"/>
</dbReference>
<dbReference type="AlphaFoldDB" id="A0A1W1WU41"/>
<gene>
    <name evidence="5" type="ORF">SAMN05660197_1619</name>
</gene>
<keyword evidence="3" id="KW-1133">Transmembrane helix</keyword>
<feature type="transmembrane region" description="Helical" evidence="3">
    <location>
        <begin position="151"/>
        <end position="168"/>
    </location>
</feature>
<dbReference type="PROSITE" id="PS50977">
    <property type="entry name" value="HTH_TETR_2"/>
    <property type="match status" value="1"/>
</dbReference>
<dbReference type="EMBL" id="FWWZ01000001">
    <property type="protein sequence ID" value="SMC09797.1"/>
    <property type="molecule type" value="Genomic_DNA"/>
</dbReference>
<dbReference type="OrthoDB" id="9809994at2"/>
<dbReference type="InterPro" id="IPR009057">
    <property type="entry name" value="Homeodomain-like_sf"/>
</dbReference>
<dbReference type="GO" id="GO:0003677">
    <property type="term" value="F:DNA binding"/>
    <property type="evidence" value="ECO:0007669"/>
    <property type="project" value="UniProtKB-UniRule"/>
</dbReference>
<dbReference type="STRING" id="1069081.SAMN05660197_1619"/>
<dbReference type="PANTHER" id="PTHR43479:SF11">
    <property type="entry name" value="ACREF_ENVCD OPERON REPRESSOR-RELATED"/>
    <property type="match status" value="1"/>
</dbReference>
<keyword evidence="3" id="KW-0812">Transmembrane</keyword>
<keyword evidence="3" id="KW-0472">Membrane</keyword>
<evidence type="ECO:0000256" key="3">
    <source>
        <dbReference type="SAM" id="Phobius"/>
    </source>
</evidence>
<proteinExistence type="predicted"/>
<feature type="DNA-binding region" description="H-T-H motif" evidence="2">
    <location>
        <begin position="29"/>
        <end position="48"/>
    </location>
</feature>
<dbReference type="Proteomes" id="UP000192602">
    <property type="component" value="Unassembled WGS sequence"/>
</dbReference>
<keyword evidence="1 2" id="KW-0238">DNA-binding</keyword>
<name>A0A1W1WU41_9BACT</name>
<evidence type="ECO:0000256" key="2">
    <source>
        <dbReference type="PROSITE-ProRule" id="PRU00335"/>
    </source>
</evidence>
<organism evidence="5 6">
    <name type="scientific">Nitratiruptor tergarcus DSM 16512</name>
    <dbReference type="NCBI Taxonomy" id="1069081"/>
    <lineage>
        <taxon>Bacteria</taxon>
        <taxon>Pseudomonadati</taxon>
        <taxon>Campylobacterota</taxon>
        <taxon>Epsilonproteobacteria</taxon>
        <taxon>Nautiliales</taxon>
        <taxon>Nitratiruptoraceae</taxon>
        <taxon>Nitratiruptor</taxon>
    </lineage>
</organism>
<dbReference type="PRINTS" id="PR00455">
    <property type="entry name" value="HTHTETR"/>
</dbReference>
<reference evidence="6" key="1">
    <citation type="submission" date="2017-04" db="EMBL/GenBank/DDBJ databases">
        <authorList>
            <person name="Varghese N."/>
            <person name="Submissions S."/>
        </authorList>
    </citation>
    <scope>NUCLEOTIDE SEQUENCE [LARGE SCALE GENOMIC DNA]</scope>
    <source>
        <strain evidence="6">DSM 16512</strain>
    </source>
</reference>
<keyword evidence="6" id="KW-1185">Reference proteome</keyword>
<evidence type="ECO:0000256" key="1">
    <source>
        <dbReference type="ARBA" id="ARBA00023125"/>
    </source>
</evidence>
<dbReference type="InterPro" id="IPR001647">
    <property type="entry name" value="HTH_TetR"/>
</dbReference>
<evidence type="ECO:0000259" key="4">
    <source>
        <dbReference type="PROSITE" id="PS50977"/>
    </source>
</evidence>